<protein>
    <recommendedName>
        <fullName evidence="4">Ribbon-helix-helix protein, CopG family</fullName>
    </recommendedName>
</protein>
<accession>A0A379B536</accession>
<dbReference type="AlphaFoldDB" id="A0A379B536"/>
<name>A0A379B536_9PAST</name>
<evidence type="ECO:0000313" key="1">
    <source>
        <dbReference type="EMBL" id="SUB28759.1"/>
    </source>
</evidence>
<proteinExistence type="predicted"/>
<evidence type="ECO:0000313" key="3">
    <source>
        <dbReference type="Proteomes" id="UP000254280"/>
    </source>
</evidence>
<evidence type="ECO:0008006" key="4">
    <source>
        <dbReference type="Google" id="ProtNLM"/>
    </source>
</evidence>
<evidence type="ECO:0000313" key="2">
    <source>
        <dbReference type="EMBL" id="SUB33369.1"/>
    </source>
</evidence>
<organism evidence="2 3">
    <name type="scientific">[Pasteurella] mairii</name>
    <dbReference type="NCBI Taxonomy" id="757"/>
    <lineage>
        <taxon>Bacteria</taxon>
        <taxon>Pseudomonadati</taxon>
        <taxon>Pseudomonadota</taxon>
        <taxon>Gammaproteobacteria</taxon>
        <taxon>Pasteurellales</taxon>
        <taxon>Pasteurellaceae</taxon>
    </lineage>
</organism>
<keyword evidence="3" id="KW-1185">Reference proteome</keyword>
<reference evidence="2 3" key="1">
    <citation type="submission" date="2018-06" db="EMBL/GenBank/DDBJ databases">
        <authorList>
            <consortium name="Pathogen Informatics"/>
            <person name="Doyle S."/>
        </authorList>
    </citation>
    <scope>NUCLEOTIDE SEQUENCE [LARGE SCALE GENOMIC DNA]</scope>
    <source>
        <strain evidence="2 3">NCTC10699</strain>
    </source>
</reference>
<gene>
    <name evidence="1" type="ORF">NCTC10699_00022</name>
    <name evidence="2" type="ORF">NCTC10699_00985</name>
</gene>
<dbReference type="EMBL" id="UGSS01000001">
    <property type="protein sequence ID" value="SUB28759.1"/>
    <property type="molecule type" value="Genomic_DNA"/>
</dbReference>
<dbReference type="EMBL" id="UGSS01000002">
    <property type="protein sequence ID" value="SUB33369.1"/>
    <property type="molecule type" value="Genomic_DNA"/>
</dbReference>
<dbReference type="Proteomes" id="UP000254280">
    <property type="component" value="Unassembled WGS sequence"/>
</dbReference>
<sequence length="62" mass="6991">MAMSRTEIVNRSNEKRGIKQKAFKLPLAVIAEIEQLSQQLGIPQNQLIVQAIELFKQSQKGV</sequence>
<dbReference type="OrthoDB" id="6649590at2"/>